<dbReference type="AlphaFoldDB" id="A0A9X0WBF6"/>
<dbReference type="EMBL" id="NRRY01000037">
    <property type="protein sequence ID" value="MBK1620344.1"/>
    <property type="molecule type" value="Genomic_DNA"/>
</dbReference>
<reference evidence="1 2" key="1">
    <citation type="journal article" date="2020" name="Microorganisms">
        <title>Osmotic Adaptation and Compatible Solute Biosynthesis of Phototrophic Bacteria as Revealed from Genome Analyses.</title>
        <authorList>
            <person name="Imhoff J.F."/>
            <person name="Rahn T."/>
            <person name="Kunzel S."/>
            <person name="Keller A."/>
            <person name="Neulinger S.C."/>
        </authorList>
    </citation>
    <scope>NUCLEOTIDE SEQUENCE [LARGE SCALE GENOMIC DNA]</scope>
    <source>
        <strain evidence="1 2">DSM 25653</strain>
    </source>
</reference>
<name>A0A9X0WBF6_9GAMM</name>
<evidence type="ECO:0000313" key="2">
    <source>
        <dbReference type="Proteomes" id="UP001138768"/>
    </source>
</evidence>
<proteinExistence type="predicted"/>
<comment type="caution">
    <text evidence="1">The sequence shown here is derived from an EMBL/GenBank/DDBJ whole genome shotgun (WGS) entry which is preliminary data.</text>
</comment>
<keyword evidence="2" id="KW-1185">Reference proteome</keyword>
<evidence type="ECO:0000313" key="1">
    <source>
        <dbReference type="EMBL" id="MBK1620344.1"/>
    </source>
</evidence>
<organism evidence="1 2">
    <name type="scientific">Lamprobacter modestohalophilus</name>
    <dbReference type="NCBI Taxonomy" id="1064514"/>
    <lineage>
        <taxon>Bacteria</taxon>
        <taxon>Pseudomonadati</taxon>
        <taxon>Pseudomonadota</taxon>
        <taxon>Gammaproteobacteria</taxon>
        <taxon>Chromatiales</taxon>
        <taxon>Chromatiaceae</taxon>
        <taxon>Lamprobacter</taxon>
    </lineage>
</organism>
<gene>
    <name evidence="1" type="ORF">CKO42_18245</name>
</gene>
<dbReference type="Proteomes" id="UP001138768">
    <property type="component" value="Unassembled WGS sequence"/>
</dbReference>
<sequence length="94" mass="10920">MSLPIVMRFKVIDPKGREDCWAESPEQALGLLEQNYPDEVDRCCVECWEWRQGPLGRVTWDNYEKHCGLLGVDPMSYSEGISWATPEEVRALFR</sequence>
<protein>
    <submittedName>
        <fullName evidence="1">Uncharacterized protein</fullName>
    </submittedName>
</protein>
<accession>A0A9X0WBF6</accession>